<evidence type="ECO:0000256" key="14">
    <source>
        <dbReference type="ARBA" id="ARBA00023264"/>
    </source>
</evidence>
<evidence type="ECO:0000256" key="5">
    <source>
        <dbReference type="ARBA" id="ARBA00022679"/>
    </source>
</evidence>
<organism evidence="16 17">
    <name type="scientific">Compostibacter hankyongensis</name>
    <dbReference type="NCBI Taxonomy" id="1007089"/>
    <lineage>
        <taxon>Bacteria</taxon>
        <taxon>Pseudomonadati</taxon>
        <taxon>Bacteroidota</taxon>
        <taxon>Chitinophagia</taxon>
        <taxon>Chitinophagales</taxon>
        <taxon>Chitinophagaceae</taxon>
        <taxon>Compostibacter</taxon>
    </lineage>
</organism>
<evidence type="ECO:0000256" key="10">
    <source>
        <dbReference type="ARBA" id="ARBA00022989"/>
    </source>
</evidence>
<evidence type="ECO:0000313" key="17">
    <source>
        <dbReference type="Proteomes" id="UP001501207"/>
    </source>
</evidence>
<dbReference type="GO" id="GO:0016301">
    <property type="term" value="F:kinase activity"/>
    <property type="evidence" value="ECO:0007669"/>
    <property type="project" value="UniProtKB-KW"/>
</dbReference>
<evidence type="ECO:0000256" key="11">
    <source>
        <dbReference type="ARBA" id="ARBA00023098"/>
    </source>
</evidence>
<dbReference type="InterPro" id="IPR000829">
    <property type="entry name" value="DAGK"/>
</dbReference>
<gene>
    <name evidence="16" type="ORF">GCM10023143_03760</name>
</gene>
<accession>A0ABP8FEC1</accession>
<dbReference type="Pfam" id="PF01219">
    <property type="entry name" value="DAGK_prokar"/>
    <property type="match status" value="1"/>
</dbReference>
<evidence type="ECO:0000256" key="8">
    <source>
        <dbReference type="ARBA" id="ARBA00022777"/>
    </source>
</evidence>
<dbReference type="PANTHER" id="PTHR34299">
    <property type="entry name" value="DIACYLGLYCEROL KINASE"/>
    <property type="match status" value="1"/>
</dbReference>
<keyword evidence="4" id="KW-0444">Lipid biosynthesis</keyword>
<dbReference type="EMBL" id="BAABFN010000001">
    <property type="protein sequence ID" value="GAA4301766.1"/>
    <property type="molecule type" value="Genomic_DNA"/>
</dbReference>
<name>A0ABP8FEC1_9BACT</name>
<keyword evidence="7" id="KW-0547">Nucleotide-binding</keyword>
<dbReference type="Gene3D" id="1.10.287.3610">
    <property type="match status" value="1"/>
</dbReference>
<evidence type="ECO:0000256" key="2">
    <source>
        <dbReference type="ARBA" id="ARBA00005967"/>
    </source>
</evidence>
<keyword evidence="8 16" id="KW-0418">Kinase</keyword>
<comment type="similarity">
    <text evidence="2">Belongs to the bacterial diacylglycerol kinase family.</text>
</comment>
<evidence type="ECO:0000256" key="9">
    <source>
        <dbReference type="ARBA" id="ARBA00022840"/>
    </source>
</evidence>
<evidence type="ECO:0000256" key="13">
    <source>
        <dbReference type="ARBA" id="ARBA00023209"/>
    </source>
</evidence>
<dbReference type="Proteomes" id="UP001501207">
    <property type="component" value="Unassembled WGS sequence"/>
</dbReference>
<comment type="subcellular location">
    <subcellularLocation>
        <location evidence="1">Cell membrane</location>
        <topology evidence="1">Multi-pass membrane protein</topology>
    </subcellularLocation>
</comment>
<reference evidence="17" key="1">
    <citation type="journal article" date="2019" name="Int. J. Syst. Evol. Microbiol.">
        <title>The Global Catalogue of Microorganisms (GCM) 10K type strain sequencing project: providing services to taxonomists for standard genome sequencing and annotation.</title>
        <authorList>
            <consortium name="The Broad Institute Genomics Platform"/>
            <consortium name="The Broad Institute Genome Sequencing Center for Infectious Disease"/>
            <person name="Wu L."/>
            <person name="Ma J."/>
        </authorList>
    </citation>
    <scope>NUCLEOTIDE SEQUENCE [LARGE SCALE GENOMIC DNA]</scope>
    <source>
        <strain evidence="17">JCM 17664</strain>
    </source>
</reference>
<keyword evidence="13" id="KW-0594">Phospholipid biosynthesis</keyword>
<dbReference type="InterPro" id="IPR036945">
    <property type="entry name" value="DAGK_sf"/>
</dbReference>
<evidence type="ECO:0000256" key="4">
    <source>
        <dbReference type="ARBA" id="ARBA00022516"/>
    </source>
</evidence>
<feature type="transmembrane region" description="Helical" evidence="15">
    <location>
        <begin position="33"/>
        <end position="53"/>
    </location>
</feature>
<keyword evidence="11" id="KW-0443">Lipid metabolism</keyword>
<keyword evidence="3" id="KW-1003">Cell membrane</keyword>
<sequence length="123" mass="13704">MESKEKFSLRSRLCSFRYAFSGLLRFFRTEHNAWIHLLAAVLVVLAGLVFRLTKGEWTGIAFSIGLVLCAEVFNTCIEKMMDLLSPVRDERVKYIKDLAAGAVLVAAATAAVIGLLIFIPRLI</sequence>
<dbReference type="CDD" id="cd14265">
    <property type="entry name" value="UDPK_IM_like"/>
    <property type="match status" value="1"/>
</dbReference>
<feature type="transmembrane region" description="Helical" evidence="15">
    <location>
        <begin position="59"/>
        <end position="77"/>
    </location>
</feature>
<protein>
    <submittedName>
        <fullName evidence="16">Diacylglycerol kinase family protein</fullName>
    </submittedName>
</protein>
<evidence type="ECO:0000256" key="12">
    <source>
        <dbReference type="ARBA" id="ARBA00023136"/>
    </source>
</evidence>
<keyword evidence="10 15" id="KW-1133">Transmembrane helix</keyword>
<dbReference type="PANTHER" id="PTHR34299:SF1">
    <property type="entry name" value="DIACYLGLYCEROL KINASE"/>
    <property type="match status" value="1"/>
</dbReference>
<dbReference type="InterPro" id="IPR033717">
    <property type="entry name" value="UDPK"/>
</dbReference>
<keyword evidence="14" id="KW-1208">Phospholipid metabolism</keyword>
<keyword evidence="5" id="KW-0808">Transferase</keyword>
<keyword evidence="12 15" id="KW-0472">Membrane</keyword>
<evidence type="ECO:0000313" key="16">
    <source>
        <dbReference type="EMBL" id="GAA4301766.1"/>
    </source>
</evidence>
<evidence type="ECO:0000256" key="3">
    <source>
        <dbReference type="ARBA" id="ARBA00022475"/>
    </source>
</evidence>
<evidence type="ECO:0000256" key="7">
    <source>
        <dbReference type="ARBA" id="ARBA00022741"/>
    </source>
</evidence>
<evidence type="ECO:0000256" key="6">
    <source>
        <dbReference type="ARBA" id="ARBA00022692"/>
    </source>
</evidence>
<keyword evidence="17" id="KW-1185">Reference proteome</keyword>
<proteinExistence type="inferred from homology"/>
<dbReference type="RefSeq" id="WP_344974435.1">
    <property type="nucleotide sequence ID" value="NZ_BAABFN010000001.1"/>
</dbReference>
<evidence type="ECO:0000256" key="15">
    <source>
        <dbReference type="SAM" id="Phobius"/>
    </source>
</evidence>
<evidence type="ECO:0000256" key="1">
    <source>
        <dbReference type="ARBA" id="ARBA00004651"/>
    </source>
</evidence>
<keyword evidence="6 15" id="KW-0812">Transmembrane</keyword>
<keyword evidence="9" id="KW-0067">ATP-binding</keyword>
<comment type="caution">
    <text evidence="16">The sequence shown here is derived from an EMBL/GenBank/DDBJ whole genome shotgun (WGS) entry which is preliminary data.</text>
</comment>
<feature type="transmembrane region" description="Helical" evidence="15">
    <location>
        <begin position="98"/>
        <end position="119"/>
    </location>
</feature>